<dbReference type="SMART" id="SM01274">
    <property type="entry name" value="malic"/>
    <property type="match status" value="1"/>
</dbReference>
<evidence type="ECO:0000256" key="6">
    <source>
        <dbReference type="PIRSR" id="PIRSR000106-2"/>
    </source>
</evidence>
<evidence type="ECO:0000256" key="4">
    <source>
        <dbReference type="ARBA" id="ARBA00023002"/>
    </source>
</evidence>
<evidence type="ECO:0000256" key="3">
    <source>
        <dbReference type="ARBA" id="ARBA00022723"/>
    </source>
</evidence>
<keyword evidence="4" id="KW-0560">Oxidoreductase</keyword>
<evidence type="ECO:0000256" key="5">
    <source>
        <dbReference type="PIRSR" id="PIRSR000106-1"/>
    </source>
</evidence>
<dbReference type="PROSITE" id="PS00331">
    <property type="entry name" value="MALIC_ENZYMES"/>
    <property type="match status" value="1"/>
</dbReference>
<sequence length="412" mass="43843">MTLREEALHMHRVNKGKLESKSKVEVKDAKDLSLAYSPGVAEPCKEIYDKPETVYEYTMKGNMVAVVSDGTAVLGLGNIGPEAALPVMEGKAVLFKSFAGVDAFPICLNTTDIDKIVETVKLLEPTFGGVNLEDIAAPNCFYIEERLKKETNIPIFHDDQHGTAIVTVAGLVNALKLSGKKMNEIKVVANGAGAAGIAIIKLLYSYGVREIIMCDTKGAIYEGRPQGMNEIKNDVAKYTNRDKKSGSLAEVISGADVFIGVSAAGALTADMVKTMNADPIIFAMANPIPEIMPEDAKAAGALVVGTGRSDFPNQVNNVLAFPGIFRGALDVRATHINEKMKVAAVEAIASLIDESDLHADYVIPGPFDSRVAPAVAAAVAKAAMETGVARLKVDPEEVKEKTIRLAVIGKSE</sequence>
<dbReference type="InterPro" id="IPR037062">
    <property type="entry name" value="Malic_N_dom_sf"/>
</dbReference>
<dbReference type="GO" id="GO:0046872">
    <property type="term" value="F:metal ion binding"/>
    <property type="evidence" value="ECO:0007669"/>
    <property type="project" value="UniProtKB-KW"/>
</dbReference>
<dbReference type="GO" id="GO:0051287">
    <property type="term" value="F:NAD binding"/>
    <property type="evidence" value="ECO:0007669"/>
    <property type="project" value="InterPro"/>
</dbReference>
<dbReference type="CDD" id="cd05311">
    <property type="entry name" value="NAD_bind_2_malic_enz"/>
    <property type="match status" value="1"/>
</dbReference>
<evidence type="ECO:0000256" key="2">
    <source>
        <dbReference type="ARBA" id="ARBA00008785"/>
    </source>
</evidence>
<dbReference type="EMBL" id="WBOT01000002">
    <property type="protein sequence ID" value="KAB2334211.1"/>
    <property type="molecule type" value="Genomic_DNA"/>
</dbReference>
<dbReference type="InterPro" id="IPR001891">
    <property type="entry name" value="Malic_OxRdtase"/>
</dbReference>
<dbReference type="OrthoDB" id="9805787at2"/>
<dbReference type="PIRSF" id="PIRSF000106">
    <property type="entry name" value="ME"/>
    <property type="match status" value="1"/>
</dbReference>
<dbReference type="SUPFAM" id="SSF53223">
    <property type="entry name" value="Aminoacid dehydrogenase-like, N-terminal domain"/>
    <property type="match status" value="1"/>
</dbReference>
<dbReference type="FunFam" id="3.40.50.720:FF:000095">
    <property type="entry name" value="NADP-dependent malic enzyme"/>
    <property type="match status" value="1"/>
</dbReference>
<dbReference type="PANTHER" id="PTHR43237:SF4">
    <property type="entry name" value="NADP-DEPENDENT MALIC ENZYME"/>
    <property type="match status" value="1"/>
</dbReference>
<feature type="binding site" evidence="7">
    <location>
        <position position="133"/>
    </location>
    <ligand>
        <name>a divalent metal cation</name>
        <dbReference type="ChEBI" id="CHEBI:60240"/>
    </ligand>
</feature>
<dbReference type="Pfam" id="PF03949">
    <property type="entry name" value="Malic_M"/>
    <property type="match status" value="1"/>
</dbReference>
<dbReference type="FunFam" id="3.40.50.10380:FF:000003">
    <property type="entry name" value="NADP-dependent malic enzyme"/>
    <property type="match status" value="1"/>
</dbReference>
<feature type="binding site" evidence="7">
    <location>
        <position position="159"/>
    </location>
    <ligand>
        <name>a divalent metal cation</name>
        <dbReference type="ChEBI" id="CHEBI:60240"/>
    </ligand>
</feature>
<dbReference type="InterPro" id="IPR045213">
    <property type="entry name" value="Malic_NAD-bd_bact_type"/>
</dbReference>
<comment type="cofactor">
    <cofactor evidence="7">
        <name>Mg(2+)</name>
        <dbReference type="ChEBI" id="CHEBI:18420"/>
    </cofactor>
    <cofactor evidence="7">
        <name>Mn(2+)</name>
        <dbReference type="ChEBI" id="CHEBI:29035"/>
    </cofactor>
    <text evidence="7">Divalent metal cations. Prefers magnesium or manganese.</text>
</comment>
<feature type="active site" description="Proton donor" evidence="5">
    <location>
        <position position="36"/>
    </location>
</feature>
<dbReference type="AlphaFoldDB" id="A0A7V7UWH4"/>
<evidence type="ECO:0000259" key="10">
    <source>
        <dbReference type="SMART" id="SM01274"/>
    </source>
</evidence>
<dbReference type="Gene3D" id="3.40.50.720">
    <property type="entry name" value="NAD(P)-binding Rossmann-like Domain"/>
    <property type="match status" value="1"/>
</dbReference>
<keyword evidence="3 7" id="KW-0479">Metal-binding</keyword>
<evidence type="ECO:0000256" key="7">
    <source>
        <dbReference type="PIRSR" id="PIRSR000106-3"/>
    </source>
</evidence>
<dbReference type="SUPFAM" id="SSF51735">
    <property type="entry name" value="NAD(P)-binding Rossmann-fold domains"/>
    <property type="match status" value="1"/>
</dbReference>
<dbReference type="InterPro" id="IPR012302">
    <property type="entry name" value="Malic_NAD-bd"/>
</dbReference>
<dbReference type="InterPro" id="IPR015884">
    <property type="entry name" value="Malic_enzyme_CS"/>
</dbReference>
<feature type="active site" description="Proton acceptor" evidence="5">
    <location>
        <position position="91"/>
    </location>
</feature>
<dbReference type="RefSeq" id="WP_151573532.1">
    <property type="nucleotide sequence ID" value="NZ_WBOT01000002.1"/>
</dbReference>
<evidence type="ECO:0000313" key="11">
    <source>
        <dbReference type="EMBL" id="KAB2334211.1"/>
    </source>
</evidence>
<feature type="domain" description="Malic enzyme NAD-binding" evidence="9">
    <location>
        <begin position="160"/>
        <end position="384"/>
    </location>
</feature>
<evidence type="ECO:0000256" key="1">
    <source>
        <dbReference type="ARBA" id="ARBA00001936"/>
    </source>
</evidence>
<feature type="domain" description="Malic enzyme N-terminal" evidence="10">
    <location>
        <begin position="15"/>
        <end position="148"/>
    </location>
</feature>
<dbReference type="InterPro" id="IPR012301">
    <property type="entry name" value="Malic_N_dom"/>
</dbReference>
<keyword evidence="12" id="KW-1185">Reference proteome</keyword>
<dbReference type="SMART" id="SM00919">
    <property type="entry name" value="Malic_M"/>
    <property type="match status" value="1"/>
</dbReference>
<dbReference type="Proteomes" id="UP000441354">
    <property type="component" value="Unassembled WGS sequence"/>
</dbReference>
<comment type="similarity">
    <text evidence="2 8">Belongs to the malic enzymes family.</text>
</comment>
<comment type="caution">
    <text evidence="11">The sequence shown here is derived from an EMBL/GenBank/DDBJ whole genome shotgun (WGS) entry which is preliminary data.</text>
</comment>
<dbReference type="InterPro" id="IPR036291">
    <property type="entry name" value="NAD(P)-bd_dom_sf"/>
</dbReference>
<dbReference type="GO" id="GO:0004470">
    <property type="term" value="F:malic enzyme activity"/>
    <property type="evidence" value="ECO:0007669"/>
    <property type="project" value="InterPro"/>
</dbReference>
<proteinExistence type="inferred from homology"/>
<dbReference type="Gene3D" id="3.40.50.10380">
    <property type="entry name" value="Malic enzyme, N-terminal domain"/>
    <property type="match status" value="1"/>
</dbReference>
<gene>
    <name evidence="11" type="ORF">F7732_09060</name>
</gene>
<accession>A0A7V7UWH4</accession>
<dbReference type="InterPro" id="IPR046346">
    <property type="entry name" value="Aminoacid_DH-like_N_sf"/>
</dbReference>
<protein>
    <submittedName>
        <fullName evidence="11">NAD-dependent malic enzyme</fullName>
    </submittedName>
</protein>
<reference evidence="11 12" key="1">
    <citation type="journal article" date="2014" name="Arch. Microbiol.">
        <title>Bacillus mesophilum sp. nov., strain IITR-54T, a novel 4-chlorobiphenyl dechlorinating bacterium.</title>
        <authorList>
            <person name="Manickam N."/>
            <person name="Singh N.K."/>
            <person name="Bajaj A."/>
            <person name="Kumar R.M."/>
            <person name="Kaur G."/>
            <person name="Kaur N."/>
            <person name="Bala M."/>
            <person name="Kumar A."/>
            <person name="Mayilraj S."/>
        </authorList>
    </citation>
    <scope>NUCLEOTIDE SEQUENCE [LARGE SCALE GENOMIC DNA]</scope>
    <source>
        <strain evidence="11 12">IITR-54</strain>
    </source>
</reference>
<dbReference type="InterPro" id="IPR051674">
    <property type="entry name" value="Malate_Decarboxylase"/>
</dbReference>
<evidence type="ECO:0000313" key="12">
    <source>
        <dbReference type="Proteomes" id="UP000441354"/>
    </source>
</evidence>
<evidence type="ECO:0000256" key="8">
    <source>
        <dbReference type="RuleBase" id="RU003427"/>
    </source>
</evidence>
<organism evidence="11 12">
    <name type="scientific">Bacillus mesophilum</name>
    <dbReference type="NCBI Taxonomy" id="1071718"/>
    <lineage>
        <taxon>Bacteria</taxon>
        <taxon>Bacillati</taxon>
        <taxon>Bacillota</taxon>
        <taxon>Bacilli</taxon>
        <taxon>Bacillales</taxon>
        <taxon>Bacillaceae</taxon>
        <taxon>Bacillus</taxon>
    </lineage>
</organism>
<dbReference type="GO" id="GO:0016616">
    <property type="term" value="F:oxidoreductase activity, acting on the CH-OH group of donors, NAD or NADP as acceptor"/>
    <property type="evidence" value="ECO:0007669"/>
    <property type="project" value="InterPro"/>
</dbReference>
<comment type="cofactor">
    <cofactor evidence="1">
        <name>Mn(2+)</name>
        <dbReference type="ChEBI" id="CHEBI:29035"/>
    </cofactor>
</comment>
<dbReference type="Pfam" id="PF00390">
    <property type="entry name" value="malic"/>
    <property type="match status" value="1"/>
</dbReference>
<name>A0A7V7UWH4_9BACI</name>
<feature type="binding site" evidence="6">
    <location>
        <position position="316"/>
    </location>
    <ligand>
        <name>(S)-malate</name>
        <dbReference type="ChEBI" id="CHEBI:15589"/>
    </ligand>
</feature>
<feature type="binding site" evidence="7">
    <location>
        <position position="134"/>
    </location>
    <ligand>
        <name>a divalent metal cation</name>
        <dbReference type="ChEBI" id="CHEBI:60240"/>
    </ligand>
</feature>
<dbReference type="PANTHER" id="PTHR43237">
    <property type="entry name" value="NADP-DEPENDENT MALIC ENZYME"/>
    <property type="match status" value="1"/>
</dbReference>
<evidence type="ECO:0000259" key="9">
    <source>
        <dbReference type="SMART" id="SM00919"/>
    </source>
</evidence>
<dbReference type="PRINTS" id="PR00072">
    <property type="entry name" value="MALOXRDTASE"/>
</dbReference>
<feature type="binding site" evidence="6">
    <location>
        <position position="286"/>
    </location>
    <ligand>
        <name>(S)-malate</name>
        <dbReference type="ChEBI" id="CHEBI:15589"/>
    </ligand>
</feature>